<dbReference type="SUPFAM" id="SSF53756">
    <property type="entry name" value="UDP-Glycosyltransferase/glycogen phosphorylase"/>
    <property type="match status" value="1"/>
</dbReference>
<dbReference type="EMBL" id="MUGS01000016">
    <property type="protein sequence ID" value="OXG06373.1"/>
    <property type="molecule type" value="Genomic_DNA"/>
</dbReference>
<keyword evidence="3" id="KW-1185">Reference proteome</keyword>
<dbReference type="PANTHER" id="PTHR12526">
    <property type="entry name" value="GLYCOSYLTRANSFERASE"/>
    <property type="match status" value="1"/>
</dbReference>
<accession>A0A227PA43</accession>
<dbReference type="InterPro" id="IPR001296">
    <property type="entry name" value="Glyco_trans_1"/>
</dbReference>
<reference evidence="2 3" key="1">
    <citation type="submission" date="2016-11" db="EMBL/GenBank/DDBJ databases">
        <title>Whole genomes of Flavobacteriaceae.</title>
        <authorList>
            <person name="Stine C."/>
            <person name="Li C."/>
            <person name="Tadesse D."/>
        </authorList>
    </citation>
    <scope>NUCLEOTIDE SEQUENCE [LARGE SCALE GENOMIC DNA]</scope>
    <source>
        <strain evidence="2 3">DSM 24704</strain>
    </source>
</reference>
<dbReference type="OrthoDB" id="9811239at2"/>
<sequence length="366" mass="42347">MKLLYITQRANEEGGVQRVLAVKTNYLIEKFDYEICIVTQNGGNENLFFEFNKRIDFYDISLKANKAFNLLRYKKELQTCIKKVQPDCIIVCDFALKSFSIPLLINTKIPIIFEAHGSRFNEYKESRFFGFTNRFKYIYRNYCASKFLTFVALSQESLNEWSVKNSIVIPNPLWIETKSYSDLKAKKIIAVARHSHEKGIDRLLQIWKLVAEKHSDWSLEIYGKPNEDLGLIYLAKKLMIEKSVAFLDPVKNIQQKYTEASILVMTSRNEALPMVLIEAMACGLPCIAYDCPVGPKAIIKNNENGFLIEDENIDLFVEKLELLITNENLRVELGIKAIKSAEPYKIESIMSIWNVFFLDLKKRKGK</sequence>
<dbReference type="Pfam" id="PF00534">
    <property type="entry name" value="Glycos_transf_1"/>
    <property type="match status" value="1"/>
</dbReference>
<evidence type="ECO:0000313" key="3">
    <source>
        <dbReference type="Proteomes" id="UP000214684"/>
    </source>
</evidence>
<name>A0A227PA43_9FLAO</name>
<comment type="caution">
    <text evidence="2">The sequence shown here is derived from an EMBL/GenBank/DDBJ whole genome shotgun (WGS) entry which is preliminary data.</text>
</comment>
<keyword evidence="2" id="KW-0808">Transferase</keyword>
<dbReference type="CDD" id="cd03820">
    <property type="entry name" value="GT4_AmsD-like"/>
    <property type="match status" value="1"/>
</dbReference>
<evidence type="ECO:0000313" key="2">
    <source>
        <dbReference type="EMBL" id="OXG06373.1"/>
    </source>
</evidence>
<protein>
    <submittedName>
        <fullName evidence="2">Group 1 glycosyl transferase</fullName>
    </submittedName>
</protein>
<feature type="domain" description="Glycosyl transferase family 1" evidence="1">
    <location>
        <begin position="181"/>
        <end position="339"/>
    </location>
</feature>
<organism evidence="2 3">
    <name type="scientific">Flavobacterium araucananum</name>
    <dbReference type="NCBI Taxonomy" id="946678"/>
    <lineage>
        <taxon>Bacteria</taxon>
        <taxon>Pseudomonadati</taxon>
        <taxon>Bacteroidota</taxon>
        <taxon>Flavobacteriia</taxon>
        <taxon>Flavobacteriales</taxon>
        <taxon>Flavobacteriaceae</taxon>
        <taxon>Flavobacterium</taxon>
    </lineage>
</organism>
<dbReference type="RefSeq" id="WP_089479660.1">
    <property type="nucleotide sequence ID" value="NZ_MUGS01000016.1"/>
</dbReference>
<dbReference type="PANTHER" id="PTHR12526:SF630">
    <property type="entry name" value="GLYCOSYLTRANSFERASE"/>
    <property type="match status" value="1"/>
</dbReference>
<dbReference type="Gene3D" id="3.40.50.2000">
    <property type="entry name" value="Glycogen Phosphorylase B"/>
    <property type="match status" value="2"/>
</dbReference>
<dbReference type="Proteomes" id="UP000214684">
    <property type="component" value="Unassembled WGS sequence"/>
</dbReference>
<dbReference type="GO" id="GO:0016757">
    <property type="term" value="F:glycosyltransferase activity"/>
    <property type="evidence" value="ECO:0007669"/>
    <property type="project" value="InterPro"/>
</dbReference>
<gene>
    <name evidence="2" type="ORF">B0A64_11465</name>
</gene>
<proteinExistence type="predicted"/>
<dbReference type="AlphaFoldDB" id="A0A227PA43"/>
<evidence type="ECO:0000259" key="1">
    <source>
        <dbReference type="Pfam" id="PF00534"/>
    </source>
</evidence>